<accession>A0A9P9APR3</accession>
<dbReference type="Proteomes" id="UP000777438">
    <property type="component" value="Unassembled WGS sequence"/>
</dbReference>
<evidence type="ECO:0000313" key="3">
    <source>
        <dbReference type="Proteomes" id="UP000777438"/>
    </source>
</evidence>
<evidence type="ECO:0000313" key="2">
    <source>
        <dbReference type="EMBL" id="KAH6884961.1"/>
    </source>
</evidence>
<dbReference type="EMBL" id="JAGPYM010000019">
    <property type="protein sequence ID" value="KAH6884961.1"/>
    <property type="molecule type" value="Genomic_DNA"/>
</dbReference>
<dbReference type="OrthoDB" id="10510598at2759"/>
<protein>
    <submittedName>
        <fullName evidence="2">Uncharacterized protein</fullName>
    </submittedName>
</protein>
<gene>
    <name evidence="2" type="ORF">B0T10DRAFT_577424</name>
</gene>
<comment type="caution">
    <text evidence="2">The sequence shown here is derived from an EMBL/GenBank/DDBJ whole genome shotgun (WGS) entry which is preliminary data.</text>
</comment>
<reference evidence="2 3" key="1">
    <citation type="journal article" date="2021" name="Nat. Commun.">
        <title>Genetic determinants of endophytism in the Arabidopsis root mycobiome.</title>
        <authorList>
            <person name="Mesny F."/>
            <person name="Miyauchi S."/>
            <person name="Thiergart T."/>
            <person name="Pickel B."/>
            <person name="Atanasova L."/>
            <person name="Karlsson M."/>
            <person name="Huettel B."/>
            <person name="Barry K.W."/>
            <person name="Haridas S."/>
            <person name="Chen C."/>
            <person name="Bauer D."/>
            <person name="Andreopoulos W."/>
            <person name="Pangilinan J."/>
            <person name="LaButti K."/>
            <person name="Riley R."/>
            <person name="Lipzen A."/>
            <person name="Clum A."/>
            <person name="Drula E."/>
            <person name="Henrissat B."/>
            <person name="Kohler A."/>
            <person name="Grigoriev I.V."/>
            <person name="Martin F.M."/>
            <person name="Hacquard S."/>
        </authorList>
    </citation>
    <scope>NUCLEOTIDE SEQUENCE [LARGE SCALE GENOMIC DNA]</scope>
    <source>
        <strain evidence="2 3">MPI-CAGE-CH-0241</strain>
    </source>
</reference>
<feature type="compositionally biased region" description="Basic and acidic residues" evidence="1">
    <location>
        <begin position="25"/>
        <end position="35"/>
    </location>
</feature>
<feature type="region of interest" description="Disordered" evidence="1">
    <location>
        <begin position="25"/>
        <end position="50"/>
    </location>
</feature>
<organism evidence="2 3">
    <name type="scientific">Thelonectria olida</name>
    <dbReference type="NCBI Taxonomy" id="1576542"/>
    <lineage>
        <taxon>Eukaryota</taxon>
        <taxon>Fungi</taxon>
        <taxon>Dikarya</taxon>
        <taxon>Ascomycota</taxon>
        <taxon>Pezizomycotina</taxon>
        <taxon>Sordariomycetes</taxon>
        <taxon>Hypocreomycetidae</taxon>
        <taxon>Hypocreales</taxon>
        <taxon>Nectriaceae</taxon>
        <taxon>Thelonectria</taxon>
    </lineage>
</organism>
<keyword evidence="3" id="KW-1185">Reference proteome</keyword>
<name>A0A9P9APR3_9HYPO</name>
<feature type="compositionally biased region" description="Polar residues" evidence="1">
    <location>
        <begin position="40"/>
        <end position="50"/>
    </location>
</feature>
<sequence>MSHAEKNLLDHQFEEFIKLLDLPERPGASTKEEPKPLSVVPSTLSTTENETAANSDDVLLGIDLNSLLDSSLSQALSGAQDSYNPPSTPPAVDCNVVPVMDSYDWMAINNQPRTSTDHLTKPTPELLLALNQSLVARVRALEQWQSHAEQIMAEYGNWVKKTEEHWKDTTHLVSTIFELVKSHNEPSGKSRAFTFMDSTYSHLGDSRND</sequence>
<dbReference type="AlphaFoldDB" id="A0A9P9APR3"/>
<proteinExistence type="predicted"/>
<evidence type="ECO:0000256" key="1">
    <source>
        <dbReference type="SAM" id="MobiDB-lite"/>
    </source>
</evidence>